<comment type="caution">
    <text evidence="1">The sequence shown here is derived from an EMBL/GenBank/DDBJ whole genome shotgun (WGS) entry which is preliminary data.</text>
</comment>
<dbReference type="Proteomes" id="UP001501523">
    <property type="component" value="Unassembled WGS sequence"/>
</dbReference>
<protein>
    <recommendedName>
        <fullName evidence="3">RiboL-PSP-HEPN domain-containing protein</fullName>
    </recommendedName>
</protein>
<keyword evidence="2" id="KW-1185">Reference proteome</keyword>
<gene>
    <name evidence="1" type="ORF">GCM10009105_24100</name>
</gene>
<dbReference type="RefSeq" id="WP_343791425.1">
    <property type="nucleotide sequence ID" value="NZ_BAAAEU010000015.1"/>
</dbReference>
<organism evidence="1 2">
    <name type="scientific">Dokdonella soli</name>
    <dbReference type="NCBI Taxonomy" id="529810"/>
    <lineage>
        <taxon>Bacteria</taxon>
        <taxon>Pseudomonadati</taxon>
        <taxon>Pseudomonadota</taxon>
        <taxon>Gammaproteobacteria</taxon>
        <taxon>Lysobacterales</taxon>
        <taxon>Rhodanobacteraceae</taxon>
        <taxon>Dokdonella</taxon>
    </lineage>
</organism>
<evidence type="ECO:0000313" key="1">
    <source>
        <dbReference type="EMBL" id="GAA0717269.1"/>
    </source>
</evidence>
<proteinExistence type="predicted"/>
<evidence type="ECO:0008006" key="3">
    <source>
        <dbReference type="Google" id="ProtNLM"/>
    </source>
</evidence>
<accession>A0ABP3TSW5</accession>
<reference evidence="2" key="1">
    <citation type="journal article" date="2019" name="Int. J. Syst. Evol. Microbiol.">
        <title>The Global Catalogue of Microorganisms (GCM) 10K type strain sequencing project: providing services to taxonomists for standard genome sequencing and annotation.</title>
        <authorList>
            <consortium name="The Broad Institute Genomics Platform"/>
            <consortium name="The Broad Institute Genome Sequencing Center for Infectious Disease"/>
            <person name="Wu L."/>
            <person name="Ma J."/>
        </authorList>
    </citation>
    <scope>NUCLEOTIDE SEQUENCE [LARGE SCALE GENOMIC DNA]</scope>
    <source>
        <strain evidence="2">JCM 15421</strain>
    </source>
</reference>
<name>A0ABP3TSW5_9GAMM</name>
<sequence length="196" mass="21646">MPRKKSVKHSADDFKTEVNKITSFLASVSTGQTDEHVTWLHNYAIIRLYKEFEGLMLDALVGAVNNDTSTLAATTDVEFPQHLTDEVCEFLITGTGYFDFKGRSGLIKTLKSFVPDAHYLVTAVKKPAYKTTLEQLTTLRNFAAHESSSSKRAAIEAIGATRLSSSGSWLKRQGRFTTIANQLKALATDIHANAPY</sequence>
<evidence type="ECO:0000313" key="2">
    <source>
        <dbReference type="Proteomes" id="UP001501523"/>
    </source>
</evidence>
<dbReference type="EMBL" id="BAAAEU010000015">
    <property type="protein sequence ID" value="GAA0717269.1"/>
    <property type="molecule type" value="Genomic_DNA"/>
</dbReference>